<name>A0ABY9TT51_9GAMM</name>
<evidence type="ECO:0000256" key="4">
    <source>
        <dbReference type="ARBA" id="ARBA00022741"/>
    </source>
</evidence>
<dbReference type="PRINTS" id="PR00097">
    <property type="entry name" value="ANTSNTHASEII"/>
</dbReference>
<comment type="similarity">
    <text evidence="2 8">Belongs to the CarA family.</text>
</comment>
<dbReference type="InterPro" id="IPR002474">
    <property type="entry name" value="CarbamoylP_synth_ssu_N"/>
</dbReference>
<dbReference type="Pfam" id="PF00117">
    <property type="entry name" value="GATase"/>
    <property type="match status" value="1"/>
</dbReference>
<comment type="subunit">
    <text evidence="8">Composed of two chains; the small (or glutamine) chain promotes the hydrolysis of glutamine to ammonia, which is used by the large (or ammonia) chain to synthesize carbamoyl phosphate. Tetramer of heterodimers (alpha,beta)4.</text>
</comment>
<dbReference type="Gene3D" id="3.40.50.880">
    <property type="match status" value="1"/>
</dbReference>
<dbReference type="InterPro" id="IPR050472">
    <property type="entry name" value="Anth_synth/Amidotransfase"/>
</dbReference>
<comment type="catalytic activity">
    <reaction evidence="8">
        <text>L-glutamine + H2O = L-glutamate + NH4(+)</text>
        <dbReference type="Rhea" id="RHEA:15889"/>
        <dbReference type="ChEBI" id="CHEBI:15377"/>
        <dbReference type="ChEBI" id="CHEBI:28938"/>
        <dbReference type="ChEBI" id="CHEBI:29985"/>
        <dbReference type="ChEBI" id="CHEBI:58359"/>
    </reaction>
</comment>
<keyword evidence="4 8" id="KW-0547">Nucleotide-binding</keyword>
<feature type="binding site" evidence="8">
    <location>
        <position position="308"/>
    </location>
    <ligand>
        <name>L-glutamine</name>
        <dbReference type="ChEBI" id="CHEBI:58359"/>
    </ligand>
</feature>
<evidence type="ECO:0000256" key="8">
    <source>
        <dbReference type="HAMAP-Rule" id="MF_01209"/>
    </source>
</evidence>
<evidence type="ECO:0000256" key="6">
    <source>
        <dbReference type="ARBA" id="ARBA00022962"/>
    </source>
</evidence>
<feature type="binding site" evidence="8">
    <location>
        <position position="238"/>
    </location>
    <ligand>
        <name>L-glutamine</name>
        <dbReference type="ChEBI" id="CHEBI:58359"/>
    </ligand>
</feature>
<evidence type="ECO:0000259" key="9">
    <source>
        <dbReference type="SMART" id="SM01097"/>
    </source>
</evidence>
<dbReference type="HAMAP" id="MF_01209">
    <property type="entry name" value="CPSase_S_chain"/>
    <property type="match status" value="1"/>
</dbReference>
<comment type="catalytic activity">
    <reaction evidence="7 8">
        <text>hydrogencarbonate + L-glutamine + 2 ATP + H2O = carbamoyl phosphate + L-glutamate + 2 ADP + phosphate + 2 H(+)</text>
        <dbReference type="Rhea" id="RHEA:18633"/>
        <dbReference type="ChEBI" id="CHEBI:15377"/>
        <dbReference type="ChEBI" id="CHEBI:15378"/>
        <dbReference type="ChEBI" id="CHEBI:17544"/>
        <dbReference type="ChEBI" id="CHEBI:29985"/>
        <dbReference type="ChEBI" id="CHEBI:30616"/>
        <dbReference type="ChEBI" id="CHEBI:43474"/>
        <dbReference type="ChEBI" id="CHEBI:58228"/>
        <dbReference type="ChEBI" id="CHEBI:58359"/>
        <dbReference type="ChEBI" id="CHEBI:456216"/>
        <dbReference type="EC" id="6.3.5.5"/>
    </reaction>
</comment>
<dbReference type="CDD" id="cd01744">
    <property type="entry name" value="GATase1_CPSase"/>
    <property type="match status" value="1"/>
</dbReference>
<dbReference type="SMART" id="SM01097">
    <property type="entry name" value="CPSase_sm_chain"/>
    <property type="match status" value="1"/>
</dbReference>
<dbReference type="InterPro" id="IPR029062">
    <property type="entry name" value="Class_I_gatase-like"/>
</dbReference>
<feature type="active site" evidence="8">
    <location>
        <position position="352"/>
    </location>
</feature>
<keyword evidence="8" id="KW-0028">Amino-acid biosynthesis</keyword>
<evidence type="ECO:0000256" key="7">
    <source>
        <dbReference type="ARBA" id="ARBA00048816"/>
    </source>
</evidence>
<feature type="binding site" evidence="8">
    <location>
        <position position="310"/>
    </location>
    <ligand>
        <name>L-glutamine</name>
        <dbReference type="ChEBI" id="CHEBI:58359"/>
    </ligand>
</feature>
<dbReference type="PANTHER" id="PTHR43418:SF7">
    <property type="entry name" value="CARBAMOYL-PHOSPHATE SYNTHASE SMALL CHAIN"/>
    <property type="match status" value="1"/>
</dbReference>
<feature type="binding site" evidence="8">
    <location>
        <position position="47"/>
    </location>
    <ligand>
        <name>L-glutamine</name>
        <dbReference type="ChEBI" id="CHEBI:58359"/>
    </ligand>
</feature>
<feature type="binding site" evidence="8">
    <location>
        <position position="240"/>
    </location>
    <ligand>
        <name>L-glutamine</name>
        <dbReference type="ChEBI" id="CHEBI:58359"/>
    </ligand>
</feature>
<sequence length="377" mass="40636">MTKSAILVLEDGTIFKGTAIGAEGSSVGEVVFNTAMTGYQEILTDPSYAEQIVTLTYPHIGNTGTNAEDAESANVWAKGLIIRDLPLLASNFRNEQSLSEYLIANNILGIADIDTRKLTRILREKGAQNGCILAGDNLNVDEALAKAKAFPGLKGMDLAKVVSAKEAYEWTEGSWQLGKGHVTPDEFPHHVVAYDFGAKRNILRMLADRGCKLTVVPAQTSAEEVLAMNPDGIFLSNGPGDPEPCDYAIKAIKTFLETDIPVFGICLGHQLLGLASGAQTIKMKFGHHGANHPVKELERDVVMITSQNHGFAVDESNLPGNLTATHKSLFDGSLQGIHRTDKPAFSFQGHPEASPGPHDAAPLFNHFIDLINTRKAQ</sequence>
<dbReference type="PANTHER" id="PTHR43418">
    <property type="entry name" value="MULTIFUNCTIONAL TRYPTOPHAN BIOSYNTHESIS PROTEIN-RELATED"/>
    <property type="match status" value="1"/>
</dbReference>
<keyword evidence="8" id="KW-0055">Arginine biosynthesis</keyword>
<keyword evidence="6 8" id="KW-0315">Glutamine amidotransferase</keyword>
<evidence type="ECO:0000256" key="1">
    <source>
        <dbReference type="ARBA" id="ARBA00005077"/>
    </source>
</evidence>
<dbReference type="NCBIfam" id="TIGR01368">
    <property type="entry name" value="CPSaseIIsmall"/>
    <property type="match status" value="1"/>
</dbReference>
<feature type="active site" evidence="8">
    <location>
        <position position="350"/>
    </location>
</feature>
<dbReference type="InterPro" id="IPR017926">
    <property type="entry name" value="GATASE"/>
</dbReference>
<dbReference type="RefSeq" id="WP_348390060.1">
    <property type="nucleotide sequence ID" value="NZ_CP134145.1"/>
</dbReference>
<feature type="binding site" evidence="8">
    <location>
        <position position="270"/>
    </location>
    <ligand>
        <name>L-glutamine</name>
        <dbReference type="ChEBI" id="CHEBI:58359"/>
    </ligand>
</feature>
<evidence type="ECO:0000256" key="5">
    <source>
        <dbReference type="ARBA" id="ARBA00022840"/>
    </source>
</evidence>
<evidence type="ECO:0000256" key="3">
    <source>
        <dbReference type="ARBA" id="ARBA00022598"/>
    </source>
</evidence>
<feature type="binding site" evidence="8">
    <location>
        <position position="267"/>
    </location>
    <ligand>
        <name>L-glutamine</name>
        <dbReference type="ChEBI" id="CHEBI:58359"/>
    </ligand>
</feature>
<keyword evidence="5 8" id="KW-0067">ATP-binding</keyword>
<dbReference type="GO" id="GO:0004088">
    <property type="term" value="F:carbamoyl-phosphate synthase (glutamine-hydrolyzing) activity"/>
    <property type="evidence" value="ECO:0007669"/>
    <property type="project" value="UniProtKB-EC"/>
</dbReference>
<feature type="domain" description="Carbamoyl-phosphate synthase small subunit N-terminal" evidence="9">
    <location>
        <begin position="3"/>
        <end position="133"/>
    </location>
</feature>
<dbReference type="SUPFAM" id="SSF52021">
    <property type="entry name" value="Carbamoyl phosphate synthetase, small subunit N-terminal domain"/>
    <property type="match status" value="1"/>
</dbReference>
<feature type="region of interest" description="CPSase" evidence="8">
    <location>
        <begin position="1"/>
        <end position="179"/>
    </location>
</feature>
<dbReference type="PROSITE" id="PS51273">
    <property type="entry name" value="GATASE_TYPE_1"/>
    <property type="match status" value="1"/>
</dbReference>
<dbReference type="InterPro" id="IPR036480">
    <property type="entry name" value="CarbP_synth_ssu_N_sf"/>
</dbReference>
<dbReference type="EMBL" id="CP134145">
    <property type="protein sequence ID" value="WNC70925.1"/>
    <property type="molecule type" value="Genomic_DNA"/>
</dbReference>
<dbReference type="PRINTS" id="PR00096">
    <property type="entry name" value="GATASE"/>
</dbReference>
<feature type="binding site" evidence="8">
    <location>
        <position position="311"/>
    </location>
    <ligand>
        <name>L-glutamine</name>
        <dbReference type="ChEBI" id="CHEBI:58359"/>
    </ligand>
</feature>
<dbReference type="NCBIfam" id="NF009475">
    <property type="entry name" value="PRK12838.1"/>
    <property type="match status" value="1"/>
</dbReference>
<accession>A0ABY9TT51</accession>
<organism evidence="10 11">
    <name type="scientific">Thalassotalea psychrophila</name>
    <dbReference type="NCBI Taxonomy" id="3065647"/>
    <lineage>
        <taxon>Bacteria</taxon>
        <taxon>Pseudomonadati</taxon>
        <taxon>Pseudomonadota</taxon>
        <taxon>Gammaproteobacteria</taxon>
        <taxon>Alteromonadales</taxon>
        <taxon>Colwelliaceae</taxon>
        <taxon>Thalassotalea</taxon>
    </lineage>
</organism>
<gene>
    <name evidence="8 10" type="primary">carA</name>
    <name evidence="10" type="ORF">RGQ13_12375</name>
</gene>
<dbReference type="SUPFAM" id="SSF52317">
    <property type="entry name" value="Class I glutamine amidotransferase-like"/>
    <property type="match status" value="1"/>
</dbReference>
<comment type="function">
    <text evidence="8">Small subunit of the glutamine-dependent carbamoyl phosphate synthetase (CPSase). CPSase catalyzes the formation of carbamoyl phosphate from the ammonia moiety of glutamine, carbonate, and phosphate donated by ATP, constituting the first step of 2 biosynthetic pathways, one leading to arginine and/or urea and the other to pyrimidine nucleotides. The small subunit (glutamine amidotransferase) binds and cleaves glutamine to supply the large subunit with the substrate ammonia.</text>
</comment>
<evidence type="ECO:0000256" key="2">
    <source>
        <dbReference type="ARBA" id="ARBA00007800"/>
    </source>
</evidence>
<comment type="pathway">
    <text evidence="1 8">Amino-acid biosynthesis; L-arginine biosynthesis; carbamoyl phosphate from bicarbonate: step 1/1.</text>
</comment>
<keyword evidence="8" id="KW-0665">Pyrimidine biosynthesis</keyword>
<dbReference type="EC" id="6.3.5.5" evidence="8"/>
<dbReference type="PRINTS" id="PR00099">
    <property type="entry name" value="CPSGATASE"/>
</dbReference>
<proteinExistence type="inferred from homology"/>
<protein>
    <recommendedName>
        <fullName evidence="8">Carbamoyl phosphate synthase small chain</fullName>
        <ecNumber evidence="8">6.3.5.5</ecNumber>
    </recommendedName>
    <alternativeName>
        <fullName evidence="8">Carbamoyl phosphate synthetase glutamine chain</fullName>
    </alternativeName>
</protein>
<reference evidence="11" key="1">
    <citation type="submission" date="2023-09" db="EMBL/GenBank/DDBJ databases">
        <authorList>
            <person name="Li S."/>
            <person name="Li X."/>
            <person name="Zhang C."/>
            <person name="Zhao Z."/>
        </authorList>
    </citation>
    <scope>NUCLEOTIDE SEQUENCE [LARGE SCALE GENOMIC DNA]</scope>
    <source>
        <strain evidence="11">SQ149</strain>
    </source>
</reference>
<dbReference type="InterPro" id="IPR006274">
    <property type="entry name" value="CarbamoylP_synth_ssu"/>
</dbReference>
<comment type="pathway">
    <text evidence="8">Pyrimidine metabolism; UMP biosynthesis via de novo pathway; (S)-dihydroorotate from bicarbonate: step 1/3.</text>
</comment>
<dbReference type="Pfam" id="PF00988">
    <property type="entry name" value="CPSase_sm_chain"/>
    <property type="match status" value="1"/>
</dbReference>
<evidence type="ECO:0000313" key="10">
    <source>
        <dbReference type="EMBL" id="WNC70925.1"/>
    </source>
</evidence>
<evidence type="ECO:0000313" key="11">
    <source>
        <dbReference type="Proteomes" id="UP001258994"/>
    </source>
</evidence>
<feature type="active site" description="Nucleophile" evidence="8">
    <location>
        <position position="266"/>
    </location>
</feature>
<dbReference type="InterPro" id="IPR035686">
    <property type="entry name" value="CPSase_GATase1"/>
</dbReference>
<dbReference type="Gene3D" id="3.50.30.20">
    <property type="entry name" value="Carbamoyl-phosphate synthase small subunit, N-terminal domain"/>
    <property type="match status" value="1"/>
</dbReference>
<dbReference type="Proteomes" id="UP001258994">
    <property type="component" value="Chromosome"/>
</dbReference>
<keyword evidence="11" id="KW-1185">Reference proteome</keyword>
<keyword evidence="3 8" id="KW-0436">Ligase</keyword>